<dbReference type="OrthoDB" id="9800545at2"/>
<gene>
    <name evidence="2" type="ORF">HS1_000695</name>
</gene>
<accession>A0A7U4QJH2</accession>
<evidence type="ECO:0000259" key="1">
    <source>
        <dbReference type="Pfam" id="PF13098"/>
    </source>
</evidence>
<protein>
    <submittedName>
        <fullName evidence="2">Thiol:disulfide interchange protein, DsbC</fullName>
    </submittedName>
</protein>
<dbReference type="InterPro" id="IPR012336">
    <property type="entry name" value="Thioredoxin-like_fold"/>
</dbReference>
<dbReference type="Gene3D" id="3.40.30.10">
    <property type="entry name" value="Glutaredoxin"/>
    <property type="match status" value="1"/>
</dbReference>
<feature type="domain" description="Thioredoxin-like fold" evidence="1">
    <location>
        <begin position="124"/>
        <end position="237"/>
    </location>
</feature>
<proteinExistence type="predicted"/>
<evidence type="ECO:0000313" key="2">
    <source>
        <dbReference type="EMBL" id="AMM40500.1"/>
    </source>
</evidence>
<dbReference type="InterPro" id="IPR051470">
    <property type="entry name" value="Thiol:disulfide_interchange"/>
</dbReference>
<dbReference type="KEGG" id="daw:HS1_000695"/>
<dbReference type="PANTHER" id="PTHR35272">
    <property type="entry name" value="THIOL:DISULFIDE INTERCHANGE PROTEIN DSBC-RELATED"/>
    <property type="match status" value="1"/>
</dbReference>
<reference evidence="2 3" key="1">
    <citation type="submission" date="2015-10" db="EMBL/GenBank/DDBJ databases">
        <title>Candidatus Desulfofervidus auxilii, a hydrogenotrophic sulfate-reducing bacterium involved in the thermophilic anaerobic oxidation of methane.</title>
        <authorList>
            <person name="Krukenberg V."/>
            <person name="Richter M."/>
            <person name="Wegener G."/>
        </authorList>
    </citation>
    <scope>NUCLEOTIDE SEQUENCE [LARGE SCALE GENOMIC DNA]</scope>
    <source>
        <strain evidence="2 3">HS1</strain>
    </source>
</reference>
<dbReference type="PANTHER" id="PTHR35272:SF3">
    <property type="entry name" value="THIOL:DISULFIDE INTERCHANGE PROTEIN DSBC"/>
    <property type="match status" value="1"/>
</dbReference>
<dbReference type="InterPro" id="IPR036249">
    <property type="entry name" value="Thioredoxin-like_sf"/>
</dbReference>
<dbReference type="SUPFAM" id="SSF52833">
    <property type="entry name" value="Thioredoxin-like"/>
    <property type="match status" value="1"/>
</dbReference>
<dbReference type="AlphaFoldDB" id="A0A7U4QJH2"/>
<evidence type="ECO:0000313" key="3">
    <source>
        <dbReference type="Proteomes" id="UP000070560"/>
    </source>
</evidence>
<dbReference type="Pfam" id="PF13098">
    <property type="entry name" value="Thioredoxin_2"/>
    <property type="match status" value="1"/>
</dbReference>
<dbReference type="Proteomes" id="UP000070560">
    <property type="component" value="Chromosome"/>
</dbReference>
<sequence length="257" mass="28893">MKRYLLVLSVIILSFAFVTQGLAGEKCKNITIEIMQKHIPFSFPPDTKIISQREVGGLCEVIVNIQGRDLPIYVGKDFIILGQMFSNKKNVSNEEVKKLHSQKFLSLKKDIDKAVAITYTPSSTAKHAIYMFTDPLCPHCQKAGNQMEEIAKEYNVKVKVVFCPFRGRKNAIEAVCRNLDFSTYVKGDWKKEGKTEKSQCKKGQELIETSIKLAKKLGISGVPTFYLENGKIVVGANIPQLKEALAELTGKKEKKKF</sequence>
<dbReference type="RefSeq" id="WP_066060972.1">
    <property type="nucleotide sequence ID" value="NZ_CP013015.1"/>
</dbReference>
<name>A0A7U4QJH2_DESA2</name>
<keyword evidence="3" id="KW-1185">Reference proteome</keyword>
<dbReference type="EMBL" id="CP013015">
    <property type="protein sequence ID" value="AMM40500.1"/>
    <property type="molecule type" value="Genomic_DNA"/>
</dbReference>
<organism evidence="2 3">
    <name type="scientific">Desulfofervidus auxilii</name>
    <dbReference type="NCBI Taxonomy" id="1621989"/>
    <lineage>
        <taxon>Bacteria</taxon>
        <taxon>Pseudomonadati</taxon>
        <taxon>Thermodesulfobacteriota</taxon>
        <taxon>Candidatus Desulfofervidia</taxon>
        <taxon>Candidatus Desulfofervidales</taxon>
        <taxon>Candidatus Desulfofervidaceae</taxon>
        <taxon>Candidatus Desulfofervidus</taxon>
    </lineage>
</organism>